<dbReference type="HOGENOM" id="CLU_1562835_0_0_1"/>
<dbReference type="STRING" id="1858805.M5FNF8"/>
<accession>M5FNF8</accession>
<proteinExistence type="predicted"/>
<evidence type="ECO:0000256" key="1">
    <source>
        <dbReference type="SAM" id="Phobius"/>
    </source>
</evidence>
<feature type="transmembrane region" description="Helical" evidence="1">
    <location>
        <begin position="114"/>
        <end position="141"/>
    </location>
</feature>
<feature type="transmembrane region" description="Helical" evidence="1">
    <location>
        <begin position="84"/>
        <end position="102"/>
    </location>
</feature>
<keyword evidence="1" id="KW-0812">Transmembrane</keyword>
<evidence type="ECO:0000313" key="2">
    <source>
        <dbReference type="EMBL" id="EJT97370.1"/>
    </source>
</evidence>
<sequence length="171" mass="19070">MGNIDLALFLARLVSALVLFVLSLWLTLIKPDIVPSRTPRRKAIVICGSALAALWIADACIIAGRGLLEKLREPDEAAWKEEQIAIILNFLAWSGVVGIGVWKETYTNEIWTSALLKFLTIFAFSAEVVTLALLSLVLHIFEYPVHKPKYTWIDPRCSGSHPLRTDANPIF</sequence>
<protein>
    <submittedName>
        <fullName evidence="2">Uncharacterized protein</fullName>
    </submittedName>
</protein>
<keyword evidence="1" id="KW-0472">Membrane</keyword>
<keyword evidence="3" id="KW-1185">Reference proteome</keyword>
<gene>
    <name evidence="2" type="ORF">DACRYDRAFT_25137</name>
</gene>
<dbReference type="AlphaFoldDB" id="M5FNF8"/>
<dbReference type="Proteomes" id="UP000030653">
    <property type="component" value="Unassembled WGS sequence"/>
</dbReference>
<organism evidence="2 3">
    <name type="scientific">Dacryopinax primogenitus (strain DJM 731)</name>
    <name type="common">Brown rot fungus</name>
    <dbReference type="NCBI Taxonomy" id="1858805"/>
    <lineage>
        <taxon>Eukaryota</taxon>
        <taxon>Fungi</taxon>
        <taxon>Dikarya</taxon>
        <taxon>Basidiomycota</taxon>
        <taxon>Agaricomycotina</taxon>
        <taxon>Dacrymycetes</taxon>
        <taxon>Dacrymycetales</taxon>
        <taxon>Dacrymycetaceae</taxon>
        <taxon>Dacryopinax</taxon>
    </lineage>
</organism>
<keyword evidence="1" id="KW-1133">Transmembrane helix</keyword>
<feature type="transmembrane region" description="Helical" evidence="1">
    <location>
        <begin position="43"/>
        <end position="64"/>
    </location>
</feature>
<feature type="transmembrane region" description="Helical" evidence="1">
    <location>
        <begin position="6"/>
        <end position="31"/>
    </location>
</feature>
<reference evidence="2 3" key="1">
    <citation type="journal article" date="2012" name="Science">
        <title>The Paleozoic origin of enzymatic lignin decomposition reconstructed from 31 fungal genomes.</title>
        <authorList>
            <person name="Floudas D."/>
            <person name="Binder M."/>
            <person name="Riley R."/>
            <person name="Barry K."/>
            <person name="Blanchette R.A."/>
            <person name="Henrissat B."/>
            <person name="Martinez A.T."/>
            <person name="Otillar R."/>
            <person name="Spatafora J.W."/>
            <person name="Yadav J.S."/>
            <person name="Aerts A."/>
            <person name="Benoit I."/>
            <person name="Boyd A."/>
            <person name="Carlson A."/>
            <person name="Copeland A."/>
            <person name="Coutinho P.M."/>
            <person name="de Vries R.P."/>
            <person name="Ferreira P."/>
            <person name="Findley K."/>
            <person name="Foster B."/>
            <person name="Gaskell J."/>
            <person name="Glotzer D."/>
            <person name="Gorecki P."/>
            <person name="Heitman J."/>
            <person name="Hesse C."/>
            <person name="Hori C."/>
            <person name="Igarashi K."/>
            <person name="Jurgens J.A."/>
            <person name="Kallen N."/>
            <person name="Kersten P."/>
            <person name="Kohler A."/>
            <person name="Kuees U."/>
            <person name="Kumar T.K.A."/>
            <person name="Kuo A."/>
            <person name="LaButti K."/>
            <person name="Larrondo L.F."/>
            <person name="Lindquist E."/>
            <person name="Ling A."/>
            <person name="Lombard V."/>
            <person name="Lucas S."/>
            <person name="Lundell T."/>
            <person name="Martin R."/>
            <person name="McLaughlin D.J."/>
            <person name="Morgenstern I."/>
            <person name="Morin E."/>
            <person name="Murat C."/>
            <person name="Nagy L.G."/>
            <person name="Nolan M."/>
            <person name="Ohm R.A."/>
            <person name="Patyshakuliyeva A."/>
            <person name="Rokas A."/>
            <person name="Ruiz-Duenas F.J."/>
            <person name="Sabat G."/>
            <person name="Salamov A."/>
            <person name="Samejima M."/>
            <person name="Schmutz J."/>
            <person name="Slot J.C."/>
            <person name="St John F."/>
            <person name="Stenlid J."/>
            <person name="Sun H."/>
            <person name="Sun S."/>
            <person name="Syed K."/>
            <person name="Tsang A."/>
            <person name="Wiebenga A."/>
            <person name="Young D."/>
            <person name="Pisabarro A."/>
            <person name="Eastwood D.C."/>
            <person name="Martin F."/>
            <person name="Cullen D."/>
            <person name="Grigoriev I.V."/>
            <person name="Hibbett D.S."/>
        </authorList>
    </citation>
    <scope>NUCLEOTIDE SEQUENCE [LARGE SCALE GENOMIC DNA]</scope>
    <source>
        <strain evidence="2 3">DJM-731 SS1</strain>
    </source>
</reference>
<evidence type="ECO:0000313" key="3">
    <source>
        <dbReference type="Proteomes" id="UP000030653"/>
    </source>
</evidence>
<dbReference type="EMBL" id="JH795877">
    <property type="protein sequence ID" value="EJT97370.1"/>
    <property type="molecule type" value="Genomic_DNA"/>
</dbReference>
<name>M5FNF8_DACPD</name>
<dbReference type="GeneID" id="63689090"/>
<dbReference type="RefSeq" id="XP_040624268.1">
    <property type="nucleotide sequence ID" value="XM_040774028.1"/>
</dbReference>
<dbReference type="OrthoDB" id="10491487at2759"/>